<dbReference type="GO" id="GO:0008168">
    <property type="term" value="F:methyltransferase activity"/>
    <property type="evidence" value="ECO:0007669"/>
    <property type="project" value="UniProtKB-KW"/>
</dbReference>
<dbReference type="InterPro" id="IPR052514">
    <property type="entry name" value="SAM-dependent_MTase"/>
</dbReference>
<dbReference type="InterPro" id="IPR029063">
    <property type="entry name" value="SAM-dependent_MTases_sf"/>
</dbReference>
<proteinExistence type="predicted"/>
<accession>A0A1I4AS86</accession>
<keyword evidence="2" id="KW-0489">Methyltransferase</keyword>
<keyword evidence="2" id="KW-0808">Transferase</keyword>
<dbReference type="Gene3D" id="3.40.50.150">
    <property type="entry name" value="Vaccinia Virus protein VP39"/>
    <property type="match status" value="1"/>
</dbReference>
<evidence type="ECO:0000313" key="2">
    <source>
        <dbReference type="EMBL" id="SFK58516.1"/>
    </source>
</evidence>
<feature type="domain" description="Methyltransferase FkbM" evidence="1">
    <location>
        <begin position="129"/>
        <end position="287"/>
    </location>
</feature>
<evidence type="ECO:0000259" key="1">
    <source>
        <dbReference type="Pfam" id="PF05050"/>
    </source>
</evidence>
<keyword evidence="3" id="KW-1185">Reference proteome</keyword>
<dbReference type="PANTHER" id="PTHR34203:SF15">
    <property type="entry name" value="SLL1173 PROTEIN"/>
    <property type="match status" value="1"/>
</dbReference>
<dbReference type="InterPro" id="IPR006342">
    <property type="entry name" value="FkbM_mtfrase"/>
</dbReference>
<dbReference type="RefSeq" id="WP_093319863.1">
    <property type="nucleotide sequence ID" value="NZ_FOSZ01000001.1"/>
</dbReference>
<dbReference type="Proteomes" id="UP000198851">
    <property type="component" value="Unassembled WGS sequence"/>
</dbReference>
<dbReference type="SUPFAM" id="SSF53335">
    <property type="entry name" value="S-adenosyl-L-methionine-dependent methyltransferases"/>
    <property type="match status" value="1"/>
</dbReference>
<sequence>MTQSLRQKIESLAAEDKEEPVSLAEMLEGHVRAEGIEDRNLKTLRLIQAFRQFQASDKARFSDLDGLAAENPYYGIVPCRAAGVDFVMFCANDDVVARRYLWAGADSYEPKMVQRWVSWCREAQGDILDIGAYSGLMSLLAARCHPTNQVHLFEPLEAIAERANINVKLNGVSRRVDRHKIAASNVSGKQDIHIYRDPNFLATGASIDKKAGKDVFATHTIRTAKLDDDFAHLSPKVVKIDTEGHELAVIKGMMGLLTKHKPKLLIEVWQDTRDEVLSELKNLGYRLEQAEKVDAKVNNFFAE</sequence>
<reference evidence="3" key="1">
    <citation type="submission" date="2016-10" db="EMBL/GenBank/DDBJ databases">
        <authorList>
            <person name="Varghese N."/>
            <person name="Submissions S."/>
        </authorList>
    </citation>
    <scope>NUCLEOTIDE SEQUENCE [LARGE SCALE GENOMIC DNA]</scope>
    <source>
        <strain evidence="3">DSM 28453</strain>
    </source>
</reference>
<name>A0A1I4AS86_9RHOB</name>
<organism evidence="2 3">
    <name type="scientific">Shimia haliotis</name>
    <dbReference type="NCBI Taxonomy" id="1280847"/>
    <lineage>
        <taxon>Bacteria</taxon>
        <taxon>Pseudomonadati</taxon>
        <taxon>Pseudomonadota</taxon>
        <taxon>Alphaproteobacteria</taxon>
        <taxon>Rhodobacterales</taxon>
        <taxon>Roseobacteraceae</taxon>
    </lineage>
</organism>
<protein>
    <submittedName>
        <fullName evidence="2">Methyltransferase, FkbM family</fullName>
    </submittedName>
</protein>
<dbReference type="EMBL" id="FOSZ01000001">
    <property type="protein sequence ID" value="SFK58516.1"/>
    <property type="molecule type" value="Genomic_DNA"/>
</dbReference>
<gene>
    <name evidence="2" type="ORF">SAMN04488036_101520</name>
</gene>
<dbReference type="PANTHER" id="PTHR34203">
    <property type="entry name" value="METHYLTRANSFERASE, FKBM FAMILY PROTEIN"/>
    <property type="match status" value="1"/>
</dbReference>
<dbReference type="OrthoDB" id="5679686at2"/>
<dbReference type="Pfam" id="PF05050">
    <property type="entry name" value="Methyltransf_21"/>
    <property type="match status" value="1"/>
</dbReference>
<dbReference type="STRING" id="1280847.SAMN04488036_101520"/>
<dbReference type="AlphaFoldDB" id="A0A1I4AS86"/>
<evidence type="ECO:0000313" key="3">
    <source>
        <dbReference type="Proteomes" id="UP000198851"/>
    </source>
</evidence>
<dbReference type="GO" id="GO:0032259">
    <property type="term" value="P:methylation"/>
    <property type="evidence" value="ECO:0007669"/>
    <property type="project" value="UniProtKB-KW"/>
</dbReference>
<dbReference type="NCBIfam" id="TIGR01444">
    <property type="entry name" value="fkbM_fam"/>
    <property type="match status" value="1"/>
</dbReference>